<evidence type="ECO:0000256" key="1">
    <source>
        <dbReference type="ARBA" id="ARBA00000868"/>
    </source>
</evidence>
<dbReference type="InterPro" id="IPR000836">
    <property type="entry name" value="PRTase_dom"/>
</dbReference>
<keyword evidence="15" id="KW-1185">Reference proteome</keyword>
<dbReference type="PANTHER" id="PTHR32315:SF3">
    <property type="entry name" value="ADENINE PHOSPHORIBOSYLTRANSFERASE"/>
    <property type="match status" value="1"/>
</dbReference>
<reference evidence="15" key="1">
    <citation type="submission" date="2013-11" db="EMBL/GenBank/DDBJ databases">
        <title>Symbiont-containing voluminous jelly as an extraordinary maternal gift for overwintering insect nymphs.</title>
        <authorList>
            <person name="Kaiwa N."/>
            <person name="Hosokawa T."/>
            <person name="Nikoh N."/>
            <person name="Meng X.Y."/>
            <person name="Tanahashi M."/>
            <person name="Moriyama M."/>
            <person name="Maeda T."/>
            <person name="Yamaguchi K."/>
            <person name="Shigenobu S."/>
            <person name="Ito M."/>
            <person name="Fukatsu T."/>
        </authorList>
    </citation>
    <scope>NUCLEOTIDE SEQUENCE [LARGE SCALE GENOMIC DNA]</scope>
    <source>
        <strain evidence="15">UwTKB</strain>
    </source>
</reference>
<dbReference type="NCBIfam" id="TIGR01090">
    <property type="entry name" value="apt"/>
    <property type="match status" value="1"/>
</dbReference>
<dbReference type="GO" id="GO:0006166">
    <property type="term" value="P:purine ribonucleoside salvage"/>
    <property type="evidence" value="ECO:0007669"/>
    <property type="project" value="UniProtKB-UniRule"/>
</dbReference>
<dbReference type="GO" id="GO:0016208">
    <property type="term" value="F:AMP binding"/>
    <property type="evidence" value="ECO:0007669"/>
    <property type="project" value="TreeGrafter"/>
</dbReference>
<dbReference type="NCBIfam" id="NF002634">
    <property type="entry name" value="PRK02304.1-3"/>
    <property type="match status" value="1"/>
</dbReference>
<dbReference type="GO" id="GO:0044209">
    <property type="term" value="P:AMP salvage"/>
    <property type="evidence" value="ECO:0007669"/>
    <property type="project" value="UniProtKB-UniRule"/>
</dbReference>
<feature type="domain" description="Phosphoribosyltransferase" evidence="13">
    <location>
        <begin position="29"/>
        <end position="144"/>
    </location>
</feature>
<comment type="catalytic activity">
    <reaction evidence="1 12">
        <text>AMP + diphosphate = 5-phospho-alpha-D-ribose 1-diphosphate + adenine</text>
        <dbReference type="Rhea" id="RHEA:16609"/>
        <dbReference type="ChEBI" id="CHEBI:16708"/>
        <dbReference type="ChEBI" id="CHEBI:33019"/>
        <dbReference type="ChEBI" id="CHEBI:58017"/>
        <dbReference type="ChEBI" id="CHEBI:456215"/>
        <dbReference type="EC" id="2.4.2.7"/>
    </reaction>
</comment>
<evidence type="ECO:0000256" key="12">
    <source>
        <dbReference type="HAMAP-Rule" id="MF_00004"/>
    </source>
</evidence>
<dbReference type="NCBIfam" id="NF002636">
    <property type="entry name" value="PRK02304.1-5"/>
    <property type="match status" value="1"/>
</dbReference>
<dbReference type="FunFam" id="3.40.50.2020:FF:000004">
    <property type="entry name" value="Adenine phosphoribosyltransferase"/>
    <property type="match status" value="1"/>
</dbReference>
<evidence type="ECO:0000259" key="13">
    <source>
        <dbReference type="Pfam" id="PF00156"/>
    </source>
</evidence>
<dbReference type="EMBL" id="AP014521">
    <property type="protein sequence ID" value="BAP58831.1"/>
    <property type="molecule type" value="Genomic_DNA"/>
</dbReference>
<dbReference type="OrthoDB" id="9803963at2"/>
<dbReference type="Pfam" id="PF00156">
    <property type="entry name" value="Pribosyltran"/>
    <property type="match status" value="1"/>
</dbReference>
<keyword evidence="11 12" id="KW-0660">Purine salvage</keyword>
<comment type="subcellular location">
    <subcellularLocation>
        <location evidence="3 12">Cytoplasm</location>
    </subcellularLocation>
</comment>
<reference evidence="14 15" key="2">
    <citation type="journal article" date="2014" name="Curr. Biol.">
        <title>Symbiont-Supplemented Maternal Investment Underpinning Host's Ecological Adaptation.</title>
        <authorList>
            <person name="Kaiwa N."/>
            <person name="Hosokawa T."/>
            <person name="Nikoh N."/>
            <person name="Tanahashi M."/>
            <person name="Moriyama M."/>
            <person name="Meng X.Y."/>
            <person name="Maeda T."/>
            <person name="Yamaguchi K."/>
            <person name="Shigenobu S."/>
            <person name="Ito M."/>
            <person name="Fukatsu T."/>
        </authorList>
    </citation>
    <scope>NUCLEOTIDE SEQUENCE [LARGE SCALE GENOMIC DNA]</scope>
    <source>
        <strain evidence="14 15">UwTKB</strain>
    </source>
</reference>
<dbReference type="HOGENOM" id="CLU_063339_3_0_6"/>
<comment type="function">
    <text evidence="2 12">Catalyzes a salvage reaction resulting in the formation of AMP, that is energically less costly than de novo synthesis.</text>
</comment>
<dbReference type="GO" id="GO:0006168">
    <property type="term" value="P:adenine salvage"/>
    <property type="evidence" value="ECO:0007669"/>
    <property type="project" value="InterPro"/>
</dbReference>
<dbReference type="AlphaFoldDB" id="A0A090BWL8"/>
<dbReference type="Gene3D" id="3.40.50.2020">
    <property type="match status" value="1"/>
</dbReference>
<dbReference type="InterPro" id="IPR050054">
    <property type="entry name" value="UPRTase/APRTase"/>
</dbReference>
<dbReference type="PANTHER" id="PTHR32315">
    <property type="entry name" value="ADENINE PHOSPHORIBOSYLTRANSFERASE"/>
    <property type="match status" value="1"/>
</dbReference>
<keyword evidence="9 12" id="KW-0328">Glycosyltransferase</keyword>
<comment type="similarity">
    <text evidence="5 12">Belongs to the purine/pyrimidine phosphoribosyltransferase family.</text>
</comment>
<dbReference type="KEGG" id="sbw:TGUWTKB_6070"/>
<proteinExistence type="inferred from homology"/>
<dbReference type="CDD" id="cd06223">
    <property type="entry name" value="PRTases_typeI"/>
    <property type="match status" value="1"/>
</dbReference>
<dbReference type="HAMAP" id="MF_00004">
    <property type="entry name" value="Aden_phosphoribosyltr"/>
    <property type="match status" value="1"/>
</dbReference>
<evidence type="ECO:0000256" key="3">
    <source>
        <dbReference type="ARBA" id="ARBA00004496"/>
    </source>
</evidence>
<evidence type="ECO:0000256" key="6">
    <source>
        <dbReference type="ARBA" id="ARBA00011738"/>
    </source>
</evidence>
<dbReference type="GO" id="GO:0002055">
    <property type="term" value="F:adenine binding"/>
    <property type="evidence" value="ECO:0007669"/>
    <property type="project" value="TreeGrafter"/>
</dbReference>
<keyword evidence="8 12" id="KW-0963">Cytoplasm</keyword>
<dbReference type="InterPro" id="IPR005764">
    <property type="entry name" value="Ade_phspho_trans"/>
</dbReference>
<evidence type="ECO:0000256" key="4">
    <source>
        <dbReference type="ARBA" id="ARBA00004659"/>
    </source>
</evidence>
<accession>A0A090BWL8</accession>
<organism evidence="14 15">
    <name type="scientific">Candidatus Tachikawaea gelatinosa</name>
    <dbReference type="NCBI Taxonomy" id="1410383"/>
    <lineage>
        <taxon>Bacteria</taxon>
        <taxon>Pseudomonadati</taxon>
        <taxon>Pseudomonadota</taxon>
        <taxon>Gammaproteobacteria</taxon>
        <taxon>Enterobacterales</taxon>
        <taxon>Enterobacteriaceae</taxon>
        <taxon>Candidatus Tachikawaea</taxon>
    </lineage>
</organism>
<sequence>MEKKTILLIKKLIKNVPNFPKPGIIFRDISNILDNPQIYSQIILCISNHYYDKKITKIAGIEARGFLFGAPVALNLGIGFVPIRKPNKLPRAKYSEKYNMEYSSNSLEIHKDAISSVDKVLIIDDILATGSTVSAAVKLIRKTGKVNDAAFLMSLHFLKADKKLEKININCFNIIKITK</sequence>
<dbReference type="UniPathway" id="UPA00588">
    <property type="reaction ID" value="UER00646"/>
</dbReference>
<comment type="subunit">
    <text evidence="6 12">Homodimer.</text>
</comment>
<protein>
    <recommendedName>
        <fullName evidence="7 12">Adenine phosphoribosyltransferase</fullName>
        <shortName evidence="12">APRT</shortName>
        <ecNumber evidence="7 12">2.4.2.7</ecNumber>
    </recommendedName>
</protein>
<dbReference type="InterPro" id="IPR029057">
    <property type="entry name" value="PRTase-like"/>
</dbReference>
<dbReference type="Proteomes" id="UP000031627">
    <property type="component" value="Chromosome"/>
</dbReference>
<dbReference type="GO" id="GO:0003999">
    <property type="term" value="F:adenine phosphoribosyltransferase activity"/>
    <property type="evidence" value="ECO:0007669"/>
    <property type="project" value="UniProtKB-UniRule"/>
</dbReference>
<evidence type="ECO:0000256" key="11">
    <source>
        <dbReference type="ARBA" id="ARBA00022726"/>
    </source>
</evidence>
<name>A0A090BWL8_9ENTR</name>
<evidence type="ECO:0000256" key="9">
    <source>
        <dbReference type="ARBA" id="ARBA00022676"/>
    </source>
</evidence>
<dbReference type="STRING" id="1410383.TGUWTKB_6070"/>
<dbReference type="SUPFAM" id="SSF53271">
    <property type="entry name" value="PRTase-like"/>
    <property type="match status" value="1"/>
</dbReference>
<comment type="pathway">
    <text evidence="4 12">Purine metabolism; AMP biosynthesis via salvage pathway; AMP from adenine: step 1/1.</text>
</comment>
<evidence type="ECO:0000256" key="7">
    <source>
        <dbReference type="ARBA" id="ARBA00011893"/>
    </source>
</evidence>
<evidence type="ECO:0000256" key="8">
    <source>
        <dbReference type="ARBA" id="ARBA00022490"/>
    </source>
</evidence>
<evidence type="ECO:0000313" key="14">
    <source>
        <dbReference type="EMBL" id="BAP58831.1"/>
    </source>
</evidence>
<evidence type="ECO:0000256" key="10">
    <source>
        <dbReference type="ARBA" id="ARBA00022679"/>
    </source>
</evidence>
<evidence type="ECO:0000256" key="5">
    <source>
        <dbReference type="ARBA" id="ARBA00008391"/>
    </source>
</evidence>
<keyword evidence="10 12" id="KW-0808">Transferase</keyword>
<dbReference type="RefSeq" id="WP_041063415.1">
    <property type="nucleotide sequence ID" value="NZ_AP014521.1"/>
</dbReference>
<dbReference type="EC" id="2.4.2.7" evidence="7 12"/>
<evidence type="ECO:0000313" key="15">
    <source>
        <dbReference type="Proteomes" id="UP000031627"/>
    </source>
</evidence>
<gene>
    <name evidence="12 14" type="primary">apt</name>
    <name evidence="14" type="ORF">TGUWTKB_6070</name>
</gene>
<dbReference type="GO" id="GO:0005737">
    <property type="term" value="C:cytoplasm"/>
    <property type="evidence" value="ECO:0007669"/>
    <property type="project" value="UniProtKB-SubCell"/>
</dbReference>
<evidence type="ECO:0000256" key="2">
    <source>
        <dbReference type="ARBA" id="ARBA00003968"/>
    </source>
</evidence>